<evidence type="ECO:0000313" key="4">
    <source>
        <dbReference type="EMBL" id="AGM25695.1"/>
    </source>
</evidence>
<evidence type="ECO:0000256" key="1">
    <source>
        <dbReference type="ARBA" id="ARBA00010928"/>
    </source>
</evidence>
<sequence length="350" mass="39230">MRIVCIGAGRIVQWFCEDLAFSKYRDKIKLHGIYNRTKNKAEIYQQKYQFEIVYDDLAAVIADKRNYDLVYVGTSDATHYQIVKLLLSAQIAVFCEKPLALSYDEAKELYQIAQEQQVLLFDGIKTGFSPAYQEMKKDIAAGLIGQVQYLRASHAKISTSGRIPNPKKDDQNFVGLHLAGGVYALFIGLDILGPITTTRHLNNSYPNHRAISTSVLTNRHQNNGISTIIASDSLTSDLSAEILGTKGYIKLGGNLAKYNQDYQKDSCHMAYTYEVYDNNGNLLKNVDLPLTTKGEGLFLEINHLYELWNNKQLTSPIVSPEISLSIIEILAKTNNTNDYEVIAIKGGKDE</sequence>
<dbReference type="Proteomes" id="UP000013963">
    <property type="component" value="Chromosome"/>
</dbReference>
<protein>
    <recommendedName>
        <fullName evidence="3">Gfo/Idh/MocA-like oxidoreductase N-terminal domain-containing protein</fullName>
    </recommendedName>
</protein>
<evidence type="ECO:0000259" key="3">
    <source>
        <dbReference type="Pfam" id="PF01408"/>
    </source>
</evidence>
<dbReference type="PANTHER" id="PTHR22604:SF105">
    <property type="entry name" value="TRANS-1,2-DIHYDROBENZENE-1,2-DIOL DEHYDROGENASE"/>
    <property type="match status" value="1"/>
</dbReference>
<proteinExistence type="inferred from homology"/>
<dbReference type="GO" id="GO:0000166">
    <property type="term" value="F:nucleotide binding"/>
    <property type="evidence" value="ECO:0007669"/>
    <property type="project" value="InterPro"/>
</dbReference>
<dbReference type="AlphaFoldDB" id="R4UHU1"/>
<reference evidence="4 5" key="1">
    <citation type="journal article" date="2013" name="Genome Biol. Evol.">
        <title>Complete genomes of two dipteran-associated spiroplasmas provided insights into the origin, dynamics, and impacts of viral invasion in spiroplasma.</title>
        <authorList>
            <person name="Ku C."/>
            <person name="Lo W.S."/>
            <person name="Chen L.L."/>
            <person name="Kuo C.H."/>
        </authorList>
    </citation>
    <scope>NUCLEOTIDE SEQUENCE [LARGE SCALE GENOMIC DNA]</scope>
    <source>
        <strain evidence="4">EA-1</strain>
    </source>
</reference>
<gene>
    <name evidence="4" type="ORF">SSYRP_v1c00990</name>
</gene>
<feature type="domain" description="Gfo/Idh/MocA-like oxidoreductase N-terminal" evidence="3">
    <location>
        <begin position="1"/>
        <end position="121"/>
    </location>
</feature>
<dbReference type="RefSeq" id="WP_016340356.1">
    <property type="nucleotide sequence ID" value="NC_021284.1"/>
</dbReference>
<organism evidence="4 5">
    <name type="scientific">Spiroplasma syrphidicola EA-1</name>
    <dbReference type="NCBI Taxonomy" id="1276229"/>
    <lineage>
        <taxon>Bacteria</taxon>
        <taxon>Bacillati</taxon>
        <taxon>Mycoplasmatota</taxon>
        <taxon>Mollicutes</taxon>
        <taxon>Entomoplasmatales</taxon>
        <taxon>Spiroplasmataceae</taxon>
        <taxon>Spiroplasma</taxon>
    </lineage>
</organism>
<dbReference type="Pfam" id="PF01408">
    <property type="entry name" value="GFO_IDH_MocA"/>
    <property type="match status" value="1"/>
</dbReference>
<dbReference type="Gene3D" id="3.40.50.720">
    <property type="entry name" value="NAD(P)-binding Rossmann-like Domain"/>
    <property type="match status" value="1"/>
</dbReference>
<dbReference type="STRING" id="1276229.SSYRP_v1c00990"/>
<evidence type="ECO:0000256" key="2">
    <source>
        <dbReference type="ARBA" id="ARBA00023002"/>
    </source>
</evidence>
<dbReference type="KEGG" id="ssyr:SSYRP_v1c00990"/>
<dbReference type="InterPro" id="IPR000683">
    <property type="entry name" value="Gfo/Idh/MocA-like_OxRdtase_N"/>
</dbReference>
<dbReference type="Gene3D" id="3.30.360.10">
    <property type="entry name" value="Dihydrodipicolinate Reductase, domain 2"/>
    <property type="match status" value="1"/>
</dbReference>
<accession>R4UHU1</accession>
<dbReference type="InterPro" id="IPR036291">
    <property type="entry name" value="NAD(P)-bd_dom_sf"/>
</dbReference>
<keyword evidence="5" id="KW-1185">Reference proteome</keyword>
<dbReference type="PATRIC" id="fig|1276229.3.peg.99"/>
<dbReference type="GO" id="GO:0016491">
    <property type="term" value="F:oxidoreductase activity"/>
    <property type="evidence" value="ECO:0007669"/>
    <property type="project" value="UniProtKB-KW"/>
</dbReference>
<name>R4UHU1_9MOLU</name>
<comment type="similarity">
    <text evidence="1">Belongs to the Gfo/Idh/MocA family.</text>
</comment>
<dbReference type="HOGENOM" id="CLU_792032_0_0_14"/>
<dbReference type="eggNOG" id="COG0673">
    <property type="taxonomic scope" value="Bacteria"/>
</dbReference>
<dbReference type="SUPFAM" id="SSF51735">
    <property type="entry name" value="NAD(P)-binding Rossmann-fold domains"/>
    <property type="match status" value="1"/>
</dbReference>
<dbReference type="EMBL" id="CP005078">
    <property type="protein sequence ID" value="AGM25695.1"/>
    <property type="molecule type" value="Genomic_DNA"/>
</dbReference>
<dbReference type="SUPFAM" id="SSF55347">
    <property type="entry name" value="Glyceraldehyde-3-phosphate dehydrogenase-like, C-terminal domain"/>
    <property type="match status" value="1"/>
</dbReference>
<dbReference type="InterPro" id="IPR050984">
    <property type="entry name" value="Gfo/Idh/MocA_domain"/>
</dbReference>
<evidence type="ECO:0000313" key="5">
    <source>
        <dbReference type="Proteomes" id="UP000013963"/>
    </source>
</evidence>
<dbReference type="OrthoDB" id="251184at2"/>
<keyword evidence="2" id="KW-0560">Oxidoreductase</keyword>
<dbReference type="PANTHER" id="PTHR22604">
    <property type="entry name" value="OXIDOREDUCTASES"/>
    <property type="match status" value="1"/>
</dbReference>